<evidence type="ECO:0000256" key="1">
    <source>
        <dbReference type="SAM" id="MobiDB-lite"/>
    </source>
</evidence>
<dbReference type="EMBL" id="HACG01033059">
    <property type="protein sequence ID" value="CEK79924.1"/>
    <property type="molecule type" value="Transcribed_RNA"/>
</dbReference>
<keyword evidence="2" id="KW-0812">Transmembrane</keyword>
<accession>A0A0B7AFX2</accession>
<evidence type="ECO:0000256" key="2">
    <source>
        <dbReference type="SAM" id="Phobius"/>
    </source>
</evidence>
<evidence type="ECO:0000313" key="3">
    <source>
        <dbReference type="EMBL" id="CEK79924.1"/>
    </source>
</evidence>
<protein>
    <submittedName>
        <fullName evidence="3">Uncharacterized protein</fullName>
    </submittedName>
</protein>
<feature type="compositionally biased region" description="Acidic residues" evidence="1">
    <location>
        <begin position="281"/>
        <end position="323"/>
    </location>
</feature>
<reference evidence="3" key="1">
    <citation type="submission" date="2014-12" db="EMBL/GenBank/DDBJ databases">
        <title>Insight into the proteome of Arion vulgaris.</title>
        <authorList>
            <person name="Aradska J."/>
            <person name="Bulat T."/>
            <person name="Smidak R."/>
            <person name="Sarate P."/>
            <person name="Gangsoo J."/>
            <person name="Sialana F."/>
            <person name="Bilban M."/>
            <person name="Lubec G."/>
        </authorList>
    </citation>
    <scope>NUCLEOTIDE SEQUENCE</scope>
    <source>
        <tissue evidence="3">Skin</tissue>
    </source>
</reference>
<dbReference type="AlphaFoldDB" id="A0A0B7AFX2"/>
<feature type="region of interest" description="Disordered" evidence="1">
    <location>
        <begin position="267"/>
        <end position="361"/>
    </location>
</feature>
<sequence>TFPIDTATNNDDIGETSTFPIETDTGDNFTDGVFDDENENAAIPIDTYAQNCSIPAALDMYCEGIPNDVYTYFHYDMSVNGILDSIFDINVVAALQINCLPGSWCLQDNFHQDIKNGKSGFYLQGPFCSDAMLSCLDNLQSSRTECSEEKLTFLENTILLLCDLEALGYTGQECYTSTLEALYVTYADMTNPGGSRRPFLDVDDCNDFKVQMTKTYLCADGSCNFDQIVLLEKFREWVGIAQTSAYVATTCNISSSCQSNYEDDTTRFPYDYFDDSPTYDNYDDEEYEGEGELEEDGSNDGEGELDEDKSNDLDDAINEEEAEIEKNDGNERVDDDDSEGHGSNQTGHENEINTESDDGYDTQDKSMMIGLIVMTTSLLLGFLGLAYVVYRRFQRTRNGNYKWGYSQVSTDDASIVQNEYK</sequence>
<proteinExistence type="predicted"/>
<gene>
    <name evidence="3" type="primary">ORF118183</name>
</gene>
<feature type="transmembrane region" description="Helical" evidence="2">
    <location>
        <begin position="367"/>
        <end position="390"/>
    </location>
</feature>
<feature type="non-terminal residue" evidence="3">
    <location>
        <position position="1"/>
    </location>
</feature>
<keyword evidence="2" id="KW-0472">Membrane</keyword>
<keyword evidence="2" id="KW-1133">Transmembrane helix</keyword>
<feature type="compositionally biased region" description="Acidic residues" evidence="1">
    <location>
        <begin position="352"/>
        <end position="361"/>
    </location>
</feature>
<organism evidence="3">
    <name type="scientific">Arion vulgaris</name>
    <dbReference type="NCBI Taxonomy" id="1028688"/>
    <lineage>
        <taxon>Eukaryota</taxon>
        <taxon>Metazoa</taxon>
        <taxon>Spiralia</taxon>
        <taxon>Lophotrochozoa</taxon>
        <taxon>Mollusca</taxon>
        <taxon>Gastropoda</taxon>
        <taxon>Heterobranchia</taxon>
        <taxon>Euthyneura</taxon>
        <taxon>Panpulmonata</taxon>
        <taxon>Eupulmonata</taxon>
        <taxon>Stylommatophora</taxon>
        <taxon>Helicina</taxon>
        <taxon>Arionoidea</taxon>
        <taxon>Arionidae</taxon>
        <taxon>Arion</taxon>
    </lineage>
</organism>
<name>A0A0B7AFX2_9EUPU</name>